<accession>A0A2N0QLL9</accession>
<dbReference type="AlphaFoldDB" id="A0A2N0QLL9"/>
<evidence type="ECO:0000313" key="1">
    <source>
        <dbReference type="EMBL" id="PKC51950.1"/>
    </source>
</evidence>
<dbReference type="Proteomes" id="UP000232688">
    <property type="component" value="Unassembled WGS sequence"/>
</dbReference>
<feature type="non-terminal residue" evidence="1">
    <location>
        <position position="54"/>
    </location>
</feature>
<proteinExistence type="predicted"/>
<dbReference type="VEuPathDB" id="FungiDB:RhiirA1_482612"/>
<comment type="caution">
    <text evidence="1">The sequence shown here is derived from an EMBL/GenBank/DDBJ whole genome shotgun (WGS) entry which is preliminary data.</text>
</comment>
<gene>
    <name evidence="1" type="ORF">RhiirA1_482612</name>
</gene>
<organism evidence="1 2">
    <name type="scientific">Rhizophagus irregularis</name>
    <dbReference type="NCBI Taxonomy" id="588596"/>
    <lineage>
        <taxon>Eukaryota</taxon>
        <taxon>Fungi</taxon>
        <taxon>Fungi incertae sedis</taxon>
        <taxon>Mucoromycota</taxon>
        <taxon>Glomeromycotina</taxon>
        <taxon>Glomeromycetes</taxon>
        <taxon>Glomerales</taxon>
        <taxon>Glomeraceae</taxon>
        <taxon>Rhizophagus</taxon>
    </lineage>
</organism>
<reference evidence="1 2" key="2">
    <citation type="submission" date="2017-10" db="EMBL/GenBank/DDBJ databases">
        <title>Genome analyses suggest a sexual origin of heterokaryosis in a supposedly ancient asexual fungus.</title>
        <authorList>
            <person name="Corradi N."/>
            <person name="Sedzielewska K."/>
            <person name="Noel J."/>
            <person name="Charron P."/>
            <person name="Farinelli L."/>
            <person name="Marton T."/>
            <person name="Kruger M."/>
            <person name="Pelin A."/>
            <person name="Brachmann A."/>
            <person name="Corradi N."/>
        </authorList>
    </citation>
    <scope>NUCLEOTIDE SEQUENCE [LARGE SCALE GENOMIC DNA]</scope>
    <source>
        <strain evidence="1 2">A1</strain>
    </source>
</reference>
<name>A0A2N0QLL9_9GLOM</name>
<evidence type="ECO:0000313" key="2">
    <source>
        <dbReference type="Proteomes" id="UP000232688"/>
    </source>
</evidence>
<sequence>MEANRQMYMFNGYPYYYVQNVPMQQPAGNVPMNYYVQNPQPMYAQQTGRPTVNQ</sequence>
<reference evidence="1 2" key="1">
    <citation type="submission" date="2017-10" db="EMBL/GenBank/DDBJ databases">
        <title>Extensive intraspecific genome diversity in a model arbuscular mycorrhizal fungus.</title>
        <authorList>
            <person name="Chen E.C.H."/>
            <person name="Morin E."/>
            <person name="Baudet D."/>
            <person name="Noel J."/>
            <person name="Ndikumana S."/>
            <person name="Charron P."/>
            <person name="St-Onge C."/>
            <person name="Giorgi J."/>
            <person name="Grigoriev I.V."/>
            <person name="Roux C."/>
            <person name="Martin F.M."/>
            <person name="Corradi N."/>
        </authorList>
    </citation>
    <scope>NUCLEOTIDE SEQUENCE [LARGE SCALE GENOMIC DNA]</scope>
    <source>
        <strain evidence="1 2">A1</strain>
    </source>
</reference>
<protein>
    <submittedName>
        <fullName evidence="1">Uncharacterized protein</fullName>
    </submittedName>
</protein>
<dbReference type="EMBL" id="LLXH01006682">
    <property type="protein sequence ID" value="PKC51950.1"/>
    <property type="molecule type" value="Genomic_DNA"/>
</dbReference>